<keyword evidence="12 14" id="KW-0100">Branched-chain amino acid biosynthesis</keyword>
<dbReference type="GO" id="GO:0005948">
    <property type="term" value="C:acetolactate synthase complex"/>
    <property type="evidence" value="ECO:0007669"/>
    <property type="project" value="TreeGrafter"/>
</dbReference>
<keyword evidence="6" id="KW-0285">Flavoprotein</keyword>
<dbReference type="STRING" id="539.A7P85_05895"/>
<dbReference type="CDD" id="cd02015">
    <property type="entry name" value="TPP_AHAS"/>
    <property type="match status" value="1"/>
</dbReference>
<dbReference type="NCBIfam" id="TIGR00118">
    <property type="entry name" value="acolac_lg"/>
    <property type="match status" value="1"/>
</dbReference>
<dbReference type="InterPro" id="IPR029035">
    <property type="entry name" value="DHS-like_NAD/FAD-binding_dom"/>
</dbReference>
<gene>
    <name evidence="19" type="ORF">A7P90_11755</name>
</gene>
<dbReference type="FunFam" id="3.40.50.970:FF:000007">
    <property type="entry name" value="Acetolactate synthase"/>
    <property type="match status" value="1"/>
</dbReference>
<comment type="pathway">
    <text evidence="2 14">Amino-acid biosynthesis; L-valine biosynthesis; L-valine from pyruvate: step 1/4.</text>
</comment>
<dbReference type="SUPFAM" id="SSF52467">
    <property type="entry name" value="DHS-like NAD/FAD-binding domain"/>
    <property type="match status" value="1"/>
</dbReference>
<accession>A0A1A9RAU0</accession>
<dbReference type="CDD" id="cd07035">
    <property type="entry name" value="TPP_PYR_POX_like"/>
    <property type="match status" value="1"/>
</dbReference>
<dbReference type="InterPro" id="IPR012000">
    <property type="entry name" value="Thiamin_PyroP_enz_cen_dom"/>
</dbReference>
<dbReference type="GO" id="GO:0003984">
    <property type="term" value="F:acetolactate synthase activity"/>
    <property type="evidence" value="ECO:0007669"/>
    <property type="project" value="UniProtKB-EC"/>
</dbReference>
<dbReference type="PANTHER" id="PTHR18968">
    <property type="entry name" value="THIAMINE PYROPHOSPHATE ENZYMES"/>
    <property type="match status" value="1"/>
</dbReference>
<evidence type="ECO:0000256" key="13">
    <source>
        <dbReference type="ARBA" id="ARBA00048670"/>
    </source>
</evidence>
<dbReference type="Gene3D" id="3.40.50.1220">
    <property type="entry name" value="TPP-binding domain"/>
    <property type="match status" value="1"/>
</dbReference>
<dbReference type="InterPro" id="IPR045229">
    <property type="entry name" value="TPP_enz"/>
</dbReference>
<dbReference type="UniPathway" id="UPA00047">
    <property type="reaction ID" value="UER00055"/>
</dbReference>
<dbReference type="SUPFAM" id="SSF52518">
    <property type="entry name" value="Thiamin diphosphate-binding fold (THDP-binding)"/>
    <property type="match status" value="2"/>
</dbReference>
<evidence type="ECO:0000256" key="6">
    <source>
        <dbReference type="ARBA" id="ARBA00022630"/>
    </source>
</evidence>
<dbReference type="Pfam" id="PF02776">
    <property type="entry name" value="TPP_enzyme_N"/>
    <property type="match status" value="1"/>
</dbReference>
<evidence type="ECO:0000259" key="18">
    <source>
        <dbReference type="Pfam" id="PF02776"/>
    </source>
</evidence>
<evidence type="ECO:0000256" key="2">
    <source>
        <dbReference type="ARBA" id="ARBA00005025"/>
    </source>
</evidence>
<feature type="region of interest" description="Disordered" evidence="15">
    <location>
        <begin position="571"/>
        <end position="592"/>
    </location>
</feature>
<evidence type="ECO:0000256" key="7">
    <source>
        <dbReference type="ARBA" id="ARBA00022679"/>
    </source>
</evidence>
<keyword evidence="7 14" id="KW-0808">Transferase</keyword>
<keyword evidence="8 14" id="KW-0479">Metal-binding</keyword>
<evidence type="ECO:0000256" key="14">
    <source>
        <dbReference type="RuleBase" id="RU003591"/>
    </source>
</evidence>
<evidence type="ECO:0000256" key="1">
    <source>
        <dbReference type="ARBA" id="ARBA00004974"/>
    </source>
</evidence>
<dbReference type="OrthoDB" id="2254214at2"/>
<dbReference type="InterPro" id="IPR012846">
    <property type="entry name" value="Acetolactate_synth_lsu"/>
</dbReference>
<dbReference type="FunFam" id="3.40.50.1220:FF:000008">
    <property type="entry name" value="Acetolactate synthase"/>
    <property type="match status" value="1"/>
</dbReference>
<keyword evidence="5 14" id="KW-0028">Amino-acid biosynthesis</keyword>
<dbReference type="Gene3D" id="3.40.50.970">
    <property type="match status" value="2"/>
</dbReference>
<organism evidence="19 20">
    <name type="scientific">Eikenella corrodens</name>
    <dbReference type="NCBI Taxonomy" id="539"/>
    <lineage>
        <taxon>Bacteria</taxon>
        <taxon>Pseudomonadati</taxon>
        <taxon>Pseudomonadota</taxon>
        <taxon>Betaproteobacteria</taxon>
        <taxon>Neisseriales</taxon>
        <taxon>Neisseriaceae</taxon>
        <taxon>Eikenella</taxon>
    </lineage>
</organism>
<feature type="domain" description="Thiamine pyrophosphate enzyme N-terminal TPP-binding" evidence="18">
    <location>
        <begin position="4"/>
        <end position="118"/>
    </location>
</feature>
<feature type="domain" description="Thiamine pyrophosphate enzyme TPP-binding" evidence="17">
    <location>
        <begin position="393"/>
        <end position="541"/>
    </location>
</feature>
<dbReference type="Proteomes" id="UP000077589">
    <property type="component" value="Unassembled WGS sequence"/>
</dbReference>
<evidence type="ECO:0000256" key="4">
    <source>
        <dbReference type="ARBA" id="ARBA00013145"/>
    </source>
</evidence>
<evidence type="ECO:0000256" key="15">
    <source>
        <dbReference type="SAM" id="MobiDB-lite"/>
    </source>
</evidence>
<dbReference type="Pfam" id="PF02775">
    <property type="entry name" value="TPP_enzyme_C"/>
    <property type="match status" value="1"/>
</dbReference>
<comment type="caution">
    <text evidence="19">The sequence shown here is derived from an EMBL/GenBank/DDBJ whole genome shotgun (WGS) entry which is preliminary data.</text>
</comment>
<dbReference type="InterPro" id="IPR012001">
    <property type="entry name" value="Thiamin_PyroP_enz_TPP-bd_dom"/>
</dbReference>
<dbReference type="Pfam" id="PF00205">
    <property type="entry name" value="TPP_enzyme_M"/>
    <property type="match status" value="1"/>
</dbReference>
<evidence type="ECO:0000313" key="19">
    <source>
        <dbReference type="EMBL" id="OAM14858.1"/>
    </source>
</evidence>
<dbReference type="PANTHER" id="PTHR18968:SF13">
    <property type="entry name" value="ACETOLACTATE SYNTHASE CATALYTIC SUBUNIT, MITOCHONDRIAL"/>
    <property type="match status" value="1"/>
</dbReference>
<dbReference type="AlphaFoldDB" id="A0A1A9RAU0"/>
<keyword evidence="9" id="KW-0274">FAD</keyword>
<dbReference type="GO" id="GO:0009099">
    <property type="term" value="P:L-valine biosynthetic process"/>
    <property type="evidence" value="ECO:0007669"/>
    <property type="project" value="UniProtKB-UniPathway"/>
</dbReference>
<dbReference type="EC" id="2.2.1.6" evidence="4 14"/>
<comment type="cofactor">
    <cofactor evidence="14">
        <name>thiamine diphosphate</name>
        <dbReference type="ChEBI" id="CHEBI:58937"/>
    </cofactor>
    <text evidence="14">Binds 1 thiamine pyrophosphate per subunit.</text>
</comment>
<evidence type="ECO:0000259" key="16">
    <source>
        <dbReference type="Pfam" id="PF00205"/>
    </source>
</evidence>
<proteinExistence type="inferred from homology"/>
<comment type="catalytic activity">
    <reaction evidence="13 14">
        <text>2 pyruvate + H(+) = (2S)-2-acetolactate + CO2</text>
        <dbReference type="Rhea" id="RHEA:25249"/>
        <dbReference type="ChEBI" id="CHEBI:15361"/>
        <dbReference type="ChEBI" id="CHEBI:15378"/>
        <dbReference type="ChEBI" id="CHEBI:16526"/>
        <dbReference type="ChEBI" id="CHEBI:58476"/>
        <dbReference type="EC" id="2.2.1.6"/>
    </reaction>
</comment>
<reference evidence="20" key="1">
    <citation type="submission" date="2016-05" db="EMBL/GenBank/DDBJ databases">
        <title>Draft genome of Corynebacterium afermentans subsp. afermentans LCDC 88199T.</title>
        <authorList>
            <person name="Bernier A.-M."/>
            <person name="Bernard K."/>
        </authorList>
    </citation>
    <scope>NUCLEOTIDE SEQUENCE [LARGE SCALE GENOMIC DNA]</scope>
    <source>
        <strain evidence="20">NML04-0072</strain>
    </source>
</reference>
<dbReference type="InterPro" id="IPR011766">
    <property type="entry name" value="TPP_enzyme_TPP-bd"/>
</dbReference>
<evidence type="ECO:0000256" key="3">
    <source>
        <dbReference type="ARBA" id="ARBA00007812"/>
    </source>
</evidence>
<evidence type="ECO:0000259" key="17">
    <source>
        <dbReference type="Pfam" id="PF02775"/>
    </source>
</evidence>
<sequence length="592" mass="65327">MQLSGAQILVQSLKAENVEYVFGYPGGAVLEIYDAIYQLHKFEHILVRHEQAAVHAADAYARVSGKVGVALVTSGPGATNAITGIATAYSDSIPLVVISGQVPSPAVGSDAFQEIDMVGISRPCVKHNFLVTEVDEIAPTIKKAFQIAQSGRPGPVVVDITKDATQALSKFSYPQEDIFIRSYQPVTHGHIGQIKKAVQMLAAAKRPLVYFGGGVILGNAAKQLTELVQLLNIPCTGTLMGLGGYPASDRRFLGMLGMHGTYEANLAMHDADVILAVGARFDDRVISVPAKFLEQPRKIIHIDIDPSSIAKRVKADVPIVGDVKNVLEEMIGLWRKQELQFNPANLEKWWQRIEAWRSRDCLYLEPREDVILPQQVVRTLAEVTKGNAIITADVGQHQMFAAQYYPFSQPRQWLNSGGLGTMGVGLPYAMGAYLAAPDRDICCITGEGSIQMNIQELATCKQYNLPVKIICLNNGYLGMVRQWQELYYSNREAETYFDTLPDFVKLAEAYGHVGMRIEKPADVEGALREALALKDRLVFMDFVVDRKQNVFPMVGNGKGLDEMVLPPHMRERKADSDVNEVTDRHYDTRSVP</sequence>
<evidence type="ECO:0000313" key="20">
    <source>
        <dbReference type="Proteomes" id="UP000077589"/>
    </source>
</evidence>
<dbReference type="GO" id="GO:0050660">
    <property type="term" value="F:flavin adenine dinucleotide binding"/>
    <property type="evidence" value="ECO:0007669"/>
    <property type="project" value="InterPro"/>
</dbReference>
<evidence type="ECO:0000256" key="10">
    <source>
        <dbReference type="ARBA" id="ARBA00022842"/>
    </source>
</evidence>
<dbReference type="InterPro" id="IPR029061">
    <property type="entry name" value="THDP-binding"/>
</dbReference>
<dbReference type="GO" id="GO:0000287">
    <property type="term" value="F:magnesium ion binding"/>
    <property type="evidence" value="ECO:0007669"/>
    <property type="project" value="UniProtKB-UniRule"/>
</dbReference>
<evidence type="ECO:0000256" key="8">
    <source>
        <dbReference type="ARBA" id="ARBA00022723"/>
    </source>
</evidence>
<evidence type="ECO:0000256" key="12">
    <source>
        <dbReference type="ARBA" id="ARBA00023304"/>
    </source>
</evidence>
<evidence type="ECO:0000256" key="5">
    <source>
        <dbReference type="ARBA" id="ARBA00022605"/>
    </source>
</evidence>
<dbReference type="EMBL" id="LXSG01000049">
    <property type="protein sequence ID" value="OAM14858.1"/>
    <property type="molecule type" value="Genomic_DNA"/>
</dbReference>
<dbReference type="UniPathway" id="UPA00049">
    <property type="reaction ID" value="UER00059"/>
</dbReference>
<comment type="cofactor">
    <cofactor evidence="14">
        <name>Mg(2+)</name>
        <dbReference type="ChEBI" id="CHEBI:18420"/>
    </cofactor>
    <text evidence="14">Binds 1 Mg(2+) ion per subunit.</text>
</comment>
<name>A0A1A9RAU0_EIKCO</name>
<dbReference type="RefSeq" id="WP_049257677.1">
    <property type="nucleotide sequence ID" value="NZ_CAJPRZ010000002.1"/>
</dbReference>
<dbReference type="InterPro" id="IPR039368">
    <property type="entry name" value="AHAS_TPP"/>
</dbReference>
<protein>
    <recommendedName>
        <fullName evidence="4 14">Acetolactate synthase</fullName>
        <ecNumber evidence="4 14">2.2.1.6</ecNumber>
    </recommendedName>
</protein>
<comment type="pathway">
    <text evidence="1 14">Amino-acid biosynthesis; L-isoleucine biosynthesis; L-isoleucine from 2-oxobutanoate: step 1/4.</text>
</comment>
<keyword evidence="11 14" id="KW-0786">Thiamine pyrophosphate</keyword>
<feature type="domain" description="Thiamine pyrophosphate enzyme central" evidence="16">
    <location>
        <begin position="194"/>
        <end position="329"/>
    </location>
</feature>
<evidence type="ECO:0000256" key="11">
    <source>
        <dbReference type="ARBA" id="ARBA00023052"/>
    </source>
</evidence>
<comment type="similarity">
    <text evidence="3 14">Belongs to the TPP enzyme family.</text>
</comment>
<dbReference type="GO" id="GO:0030976">
    <property type="term" value="F:thiamine pyrophosphate binding"/>
    <property type="evidence" value="ECO:0007669"/>
    <property type="project" value="UniProtKB-UniRule"/>
</dbReference>
<evidence type="ECO:0000256" key="9">
    <source>
        <dbReference type="ARBA" id="ARBA00022827"/>
    </source>
</evidence>
<keyword evidence="10 14" id="KW-0460">Magnesium</keyword>
<dbReference type="FunFam" id="3.40.50.970:FF:000016">
    <property type="entry name" value="Acetolactate synthase"/>
    <property type="match status" value="1"/>
</dbReference>
<dbReference type="GO" id="GO:0009097">
    <property type="term" value="P:isoleucine biosynthetic process"/>
    <property type="evidence" value="ECO:0007669"/>
    <property type="project" value="UniProtKB-UniPathway"/>
</dbReference>